<evidence type="ECO:0008006" key="3">
    <source>
        <dbReference type="Google" id="ProtNLM"/>
    </source>
</evidence>
<name>A0A285B8G1_9ENTR</name>
<dbReference type="EMBL" id="FZTC01000026">
    <property type="protein sequence ID" value="SNU37175.1"/>
    <property type="molecule type" value="Genomic_DNA"/>
</dbReference>
<protein>
    <recommendedName>
        <fullName evidence="3">RiboL-PSP-HEPN domain-containing protein</fullName>
    </recommendedName>
</protein>
<proteinExistence type="predicted"/>
<sequence length="298" mass="35050">MMNEDENESFNRWRCLDPNTNSYRIFNKHHCEINDYIWSFVPLQSFGEYLVRHEKADRTIHDIFHVSGVDSRRVEKSKTLWMGNFKSFQNLCYINSLTSILSYLEFYIKRIVTISLLSDPGAIIGDFRAIDGVKLIKNTKSVSIDKILTSIVKGTWYDRAKSFESVFLELPDSIRDNIETLEKMRRIRNRAAHSFSRIDNGVLVDRVEDKFHDRVELDSLKRYMSLTSDIAVDIDRQLLRNNIGEFESIYIYHSNQDKFRGLNNEKSRQFRSLLNGSYVGNTRSKKFCKQLIDYYGSL</sequence>
<dbReference type="Proteomes" id="UP000220639">
    <property type="component" value="Unassembled WGS sequence"/>
</dbReference>
<reference evidence="2" key="1">
    <citation type="submission" date="2017-08" db="EMBL/GenBank/DDBJ databases">
        <authorList>
            <person name="Brisse S."/>
        </authorList>
    </citation>
    <scope>NUCLEOTIDE SEQUENCE [LARGE SCALE GENOMIC DNA]</scope>
    <source>
        <strain evidence="2">06D021</strain>
    </source>
</reference>
<gene>
    <name evidence="1" type="ORF">KOSB73_320013</name>
</gene>
<evidence type="ECO:0000313" key="1">
    <source>
        <dbReference type="EMBL" id="SNU37175.1"/>
    </source>
</evidence>
<dbReference type="RefSeq" id="WP_098141112.1">
    <property type="nucleotide sequence ID" value="NZ_CABGWT010000017.1"/>
</dbReference>
<accession>A0A285B8G1</accession>
<dbReference type="AlphaFoldDB" id="A0A285B8G1"/>
<evidence type="ECO:0000313" key="2">
    <source>
        <dbReference type="Proteomes" id="UP000220639"/>
    </source>
</evidence>
<organism evidence="1 2">
    <name type="scientific">Klebsiella grimontii</name>
    <dbReference type="NCBI Taxonomy" id="2058152"/>
    <lineage>
        <taxon>Bacteria</taxon>
        <taxon>Pseudomonadati</taxon>
        <taxon>Pseudomonadota</taxon>
        <taxon>Gammaproteobacteria</taxon>
        <taxon>Enterobacterales</taxon>
        <taxon>Enterobacteriaceae</taxon>
        <taxon>Klebsiella/Raoultella group</taxon>
        <taxon>Klebsiella</taxon>
    </lineage>
</organism>